<sequence>MIIVTTVAAVAFIFFLLKLRFYDCINLSDLFYRSAAFINGDVVRNRNERNTSELKFFYKFRSLIKNPREQTEYEFHDTLE</sequence>
<gene>
    <name evidence="1" type="ORF">PUN28_011762</name>
</gene>
<comment type="caution">
    <text evidence="1">The sequence shown here is derived from an EMBL/GenBank/DDBJ whole genome shotgun (WGS) entry which is preliminary data.</text>
</comment>
<dbReference type="Proteomes" id="UP001430953">
    <property type="component" value="Unassembled WGS sequence"/>
</dbReference>
<name>A0AAW2FKL6_9HYME</name>
<proteinExistence type="predicted"/>
<evidence type="ECO:0000313" key="1">
    <source>
        <dbReference type="EMBL" id="KAL0114682.1"/>
    </source>
</evidence>
<accession>A0AAW2FKL6</accession>
<protein>
    <submittedName>
        <fullName evidence="1">Uncharacterized protein</fullName>
    </submittedName>
</protein>
<organism evidence="1 2">
    <name type="scientific">Cardiocondyla obscurior</name>
    <dbReference type="NCBI Taxonomy" id="286306"/>
    <lineage>
        <taxon>Eukaryota</taxon>
        <taxon>Metazoa</taxon>
        <taxon>Ecdysozoa</taxon>
        <taxon>Arthropoda</taxon>
        <taxon>Hexapoda</taxon>
        <taxon>Insecta</taxon>
        <taxon>Pterygota</taxon>
        <taxon>Neoptera</taxon>
        <taxon>Endopterygota</taxon>
        <taxon>Hymenoptera</taxon>
        <taxon>Apocrita</taxon>
        <taxon>Aculeata</taxon>
        <taxon>Formicoidea</taxon>
        <taxon>Formicidae</taxon>
        <taxon>Myrmicinae</taxon>
        <taxon>Cardiocondyla</taxon>
    </lineage>
</organism>
<reference evidence="1 2" key="1">
    <citation type="submission" date="2023-03" db="EMBL/GenBank/DDBJ databases">
        <title>High recombination rates correlate with genetic variation in Cardiocondyla obscurior ants.</title>
        <authorList>
            <person name="Errbii M."/>
        </authorList>
    </citation>
    <scope>NUCLEOTIDE SEQUENCE [LARGE SCALE GENOMIC DNA]</scope>
    <source>
        <strain evidence="1">Alpha-2009</strain>
        <tissue evidence="1">Whole body</tissue>
    </source>
</reference>
<dbReference type="EMBL" id="JADYXP020000011">
    <property type="protein sequence ID" value="KAL0114682.1"/>
    <property type="molecule type" value="Genomic_DNA"/>
</dbReference>
<dbReference type="AlphaFoldDB" id="A0AAW2FKL6"/>
<keyword evidence="2" id="KW-1185">Reference proteome</keyword>
<evidence type="ECO:0000313" key="2">
    <source>
        <dbReference type="Proteomes" id="UP001430953"/>
    </source>
</evidence>